<dbReference type="InterPro" id="IPR036188">
    <property type="entry name" value="FAD/NAD-bd_sf"/>
</dbReference>
<gene>
    <name evidence="13" type="primary">hemG</name>
    <name evidence="13" type="ORF">NC661_20065</name>
</gene>
<comment type="caution">
    <text evidence="13">The sequence shown here is derived from an EMBL/GenBank/DDBJ whole genome shotgun (WGS) entry which is preliminary data.</text>
</comment>
<dbReference type="GO" id="GO:0006783">
    <property type="term" value="P:heme biosynthetic process"/>
    <property type="evidence" value="ECO:0007669"/>
    <property type="project" value="UniProtKB-UniRule"/>
</dbReference>
<reference evidence="13" key="1">
    <citation type="submission" date="2022-06" db="EMBL/GenBank/DDBJ databases">
        <title>Aquibacillus sp. a new bacterium isolated from soil saline samples.</title>
        <authorList>
            <person name="Galisteo C."/>
            <person name="De La Haba R."/>
            <person name="Sanchez-Porro C."/>
            <person name="Ventosa A."/>
        </authorList>
    </citation>
    <scope>NUCLEOTIDE SEQUENCE</scope>
    <source>
        <strain evidence="13">JCM 12387</strain>
    </source>
</reference>
<comment type="pathway">
    <text evidence="3 11">Porphyrin-containing compound metabolism; protoheme biosynthesis.</text>
</comment>
<dbReference type="InterPro" id="IPR002937">
    <property type="entry name" value="Amino_oxidase"/>
</dbReference>
<dbReference type="Proteomes" id="UP001145072">
    <property type="component" value="Unassembled WGS sequence"/>
</dbReference>
<protein>
    <recommendedName>
        <fullName evidence="6 11">Coproporphyrinogen III oxidase</fullName>
        <ecNumber evidence="5 11">1.3.3.15</ecNumber>
    </recommendedName>
</protein>
<dbReference type="InterPro" id="IPR004572">
    <property type="entry name" value="Protoporphyrinogen_oxidase"/>
</dbReference>
<feature type="domain" description="Amine oxidase" evidence="12">
    <location>
        <begin position="11"/>
        <end position="457"/>
    </location>
</feature>
<dbReference type="InterPro" id="IPR050464">
    <property type="entry name" value="Zeta_carotene_desat/Oxidored"/>
</dbReference>
<keyword evidence="14" id="KW-1185">Reference proteome</keyword>
<keyword evidence="9 11" id="KW-0560">Oxidoreductase</keyword>
<evidence type="ECO:0000256" key="4">
    <source>
        <dbReference type="ARBA" id="ARBA00008310"/>
    </source>
</evidence>
<dbReference type="PANTHER" id="PTHR42923">
    <property type="entry name" value="PROTOPORPHYRINOGEN OXIDASE"/>
    <property type="match status" value="1"/>
</dbReference>
<evidence type="ECO:0000256" key="7">
    <source>
        <dbReference type="ARBA" id="ARBA00022630"/>
    </source>
</evidence>
<accession>A0A9X3WPT5</accession>
<dbReference type="SUPFAM" id="SSF51905">
    <property type="entry name" value="FAD/NAD(P)-binding domain"/>
    <property type="match status" value="1"/>
</dbReference>
<evidence type="ECO:0000256" key="1">
    <source>
        <dbReference type="ARBA" id="ARBA00001755"/>
    </source>
</evidence>
<evidence type="ECO:0000313" key="13">
    <source>
        <dbReference type="EMBL" id="MDC3422653.1"/>
    </source>
</evidence>
<keyword evidence="11" id="KW-0963">Cytoplasm</keyword>
<evidence type="ECO:0000256" key="10">
    <source>
        <dbReference type="ARBA" id="ARBA00023133"/>
    </source>
</evidence>
<dbReference type="Pfam" id="PF01593">
    <property type="entry name" value="Amino_oxidase"/>
    <property type="match status" value="1"/>
</dbReference>
<evidence type="ECO:0000256" key="6">
    <source>
        <dbReference type="ARBA" id="ARBA00019046"/>
    </source>
</evidence>
<dbReference type="AlphaFoldDB" id="A0A9X3WPT5"/>
<dbReference type="Gene3D" id="1.10.3110.10">
    <property type="entry name" value="protoporphyrinogen ix oxidase, domain 3"/>
    <property type="match status" value="1"/>
</dbReference>
<keyword evidence="10 11" id="KW-0350">Heme biosynthesis</keyword>
<evidence type="ECO:0000259" key="12">
    <source>
        <dbReference type="Pfam" id="PF01593"/>
    </source>
</evidence>
<dbReference type="PANTHER" id="PTHR42923:SF3">
    <property type="entry name" value="PROTOPORPHYRINOGEN OXIDASE"/>
    <property type="match status" value="1"/>
</dbReference>
<evidence type="ECO:0000256" key="2">
    <source>
        <dbReference type="ARBA" id="ARBA00001974"/>
    </source>
</evidence>
<comment type="function">
    <text evidence="11">Involved in coproporphyrin-dependent heme b biosynthesis. Catalyzes the oxidation of coproporphyrinogen III to coproporphyrin III.</text>
</comment>
<dbReference type="Gene3D" id="3.90.660.20">
    <property type="entry name" value="Protoporphyrinogen oxidase, mitochondrial, domain 2"/>
    <property type="match status" value="1"/>
</dbReference>
<comment type="catalytic activity">
    <reaction evidence="1">
        <text>coproporphyrinogen III + 3 O2 = coproporphyrin III + 3 H2O2</text>
        <dbReference type="Rhea" id="RHEA:43436"/>
        <dbReference type="ChEBI" id="CHEBI:15379"/>
        <dbReference type="ChEBI" id="CHEBI:16240"/>
        <dbReference type="ChEBI" id="CHEBI:57309"/>
        <dbReference type="ChEBI" id="CHEBI:131725"/>
        <dbReference type="EC" id="1.3.3.15"/>
    </reaction>
    <physiologicalReaction direction="left-to-right" evidence="1">
        <dbReference type="Rhea" id="RHEA:43437"/>
    </physiologicalReaction>
</comment>
<dbReference type="GO" id="GO:0005737">
    <property type="term" value="C:cytoplasm"/>
    <property type="evidence" value="ECO:0007669"/>
    <property type="project" value="UniProtKB-SubCell"/>
</dbReference>
<name>A0A9X3WPT5_9BACI</name>
<evidence type="ECO:0000313" key="14">
    <source>
        <dbReference type="Proteomes" id="UP001145072"/>
    </source>
</evidence>
<sequence>MQTVLVIGGGITGLTAMYELQKWKKQQQADVRLVLAEANDTLGGKIKTVEDAGFVMEAGADSMVTRKATVLPIDELGLEDQVVYNASGTSFLYTDGGLKQIPADAVFGIPTSIESLAKTPLVSAEGKVEALKDFYTPNESFTKKDSIGAFLEHFLGKEFVKKQIAPVLSGVYSGKLSDLTIATTLPYILDYKEKYGSIIKGFEANKEKFQSGGDKKFMSFHGGLKTLIDAYESAFDQVEIRKGYEANKIAKVENGYHVTFSNGEVVETDQVILSIPDAAAIKLFEDPDLAETFGLFKSSSLISVYLGFDVPDKILPGEGTGFITADSDDIVCNACTWTSKKWTHTSIKGNLLVRLFYKSSLANFHDITQMSEEQLLQMARDDINKAMGITVEPTSSEVTSWINNMPRYQMTHPQAVESLENALERRYPGVWVSGSSYYGVGIPDCVENGKQTAAKVIGKLV</sequence>
<comment type="cofactor">
    <cofactor evidence="2 11">
        <name>FAD</name>
        <dbReference type="ChEBI" id="CHEBI:57692"/>
    </cofactor>
</comment>
<dbReference type="EMBL" id="JAMQJZ010000025">
    <property type="protein sequence ID" value="MDC3422653.1"/>
    <property type="molecule type" value="Genomic_DNA"/>
</dbReference>
<evidence type="ECO:0000256" key="3">
    <source>
        <dbReference type="ARBA" id="ARBA00004744"/>
    </source>
</evidence>
<evidence type="ECO:0000256" key="11">
    <source>
        <dbReference type="RuleBase" id="RU364052"/>
    </source>
</evidence>
<organism evidence="13 14">
    <name type="scientific">Aquibacillus koreensis</name>
    <dbReference type="NCBI Taxonomy" id="279446"/>
    <lineage>
        <taxon>Bacteria</taxon>
        <taxon>Bacillati</taxon>
        <taxon>Bacillota</taxon>
        <taxon>Bacilli</taxon>
        <taxon>Bacillales</taxon>
        <taxon>Bacillaceae</taxon>
        <taxon>Aquibacillus</taxon>
    </lineage>
</organism>
<comment type="similarity">
    <text evidence="4 11">Belongs to the protoporphyrinogen/coproporphyrinogen oxidase family. Coproporphyrinogen III oxidase subfamily.</text>
</comment>
<evidence type="ECO:0000256" key="8">
    <source>
        <dbReference type="ARBA" id="ARBA00022827"/>
    </source>
</evidence>
<evidence type="ECO:0000256" key="5">
    <source>
        <dbReference type="ARBA" id="ARBA00012402"/>
    </source>
</evidence>
<dbReference type="RefSeq" id="WP_259871861.1">
    <property type="nucleotide sequence ID" value="NZ_JAMQJZ010000025.1"/>
</dbReference>
<keyword evidence="7 11" id="KW-0285">Flavoprotein</keyword>
<comment type="subcellular location">
    <subcellularLocation>
        <location evidence="11">Cytoplasm</location>
    </subcellularLocation>
</comment>
<dbReference type="GO" id="GO:0004729">
    <property type="term" value="F:oxygen-dependent protoporphyrinogen oxidase activity"/>
    <property type="evidence" value="ECO:0007669"/>
    <property type="project" value="UniProtKB-UniRule"/>
</dbReference>
<dbReference type="SUPFAM" id="SSF54373">
    <property type="entry name" value="FAD-linked reductases, C-terminal domain"/>
    <property type="match status" value="1"/>
</dbReference>
<dbReference type="NCBIfam" id="TIGR00562">
    <property type="entry name" value="proto_IX_ox"/>
    <property type="match status" value="1"/>
</dbReference>
<evidence type="ECO:0000256" key="9">
    <source>
        <dbReference type="ARBA" id="ARBA00023002"/>
    </source>
</evidence>
<proteinExistence type="inferred from homology"/>
<dbReference type="Gene3D" id="3.50.50.60">
    <property type="entry name" value="FAD/NAD(P)-binding domain"/>
    <property type="match status" value="1"/>
</dbReference>
<keyword evidence="8 11" id="KW-0274">FAD</keyword>
<dbReference type="EC" id="1.3.3.15" evidence="5 11"/>